<organism evidence="1 2">
    <name type="scientific">Candidatus Thermochlorobacter aerophilus</name>
    <dbReference type="NCBI Taxonomy" id="1868324"/>
    <lineage>
        <taxon>Bacteria</taxon>
        <taxon>Pseudomonadati</taxon>
        <taxon>Chlorobiota</taxon>
        <taxon>Chlorobiia</taxon>
        <taxon>Chlorobiales</taxon>
        <taxon>Candidatus Thermochlorobacteriaceae</taxon>
        <taxon>Candidatus Thermochlorobacter</taxon>
    </lineage>
</organism>
<evidence type="ECO:0000313" key="1">
    <source>
        <dbReference type="EMBL" id="RFM24756.1"/>
    </source>
</evidence>
<proteinExistence type="predicted"/>
<sequence length="75" mass="8838">MRKFVVKILKILSKINPYGKNFHIRKPFLDNRRDSLYQGKRRQKALGKNWALTLCELAQVPEHFKKDKQHASSAC</sequence>
<evidence type="ECO:0000313" key="2">
    <source>
        <dbReference type="Proteomes" id="UP000266389"/>
    </source>
</evidence>
<accession>A0A395M1X1</accession>
<dbReference type="EMBL" id="PHFL01000026">
    <property type="protein sequence ID" value="RFM24756.1"/>
    <property type="molecule type" value="Genomic_DNA"/>
</dbReference>
<comment type="caution">
    <text evidence="1">The sequence shown here is derived from an EMBL/GenBank/DDBJ whole genome shotgun (WGS) entry which is preliminary data.</text>
</comment>
<dbReference type="Proteomes" id="UP000266389">
    <property type="component" value="Unassembled WGS sequence"/>
</dbReference>
<gene>
    <name evidence="1" type="ORF">D0433_03855</name>
</gene>
<dbReference type="AlphaFoldDB" id="A0A395M1X1"/>
<name>A0A395M1X1_9BACT</name>
<reference evidence="1 2" key="1">
    <citation type="journal article" date="2011" name="ISME J.">
        <title>Community ecology of hot spring cyanobacterial mats: predominant populations and their functional potential.</title>
        <authorList>
            <person name="Klatt C.G."/>
            <person name="Wood J.M."/>
            <person name="Rusch D.B."/>
            <person name="Bateson M.M."/>
            <person name="Hamamura N."/>
            <person name="Heidelberg J.F."/>
            <person name="Grossman A.R."/>
            <person name="Bhaya D."/>
            <person name="Cohan F.M."/>
            <person name="Kuhl M."/>
            <person name="Bryant D.A."/>
            <person name="Ward D.M."/>
        </authorList>
    </citation>
    <scope>NUCLEOTIDE SEQUENCE [LARGE SCALE GENOMIC DNA]</scope>
    <source>
        <strain evidence="1">OS</strain>
    </source>
</reference>
<protein>
    <submittedName>
        <fullName evidence="1">Uncharacterized protein</fullName>
    </submittedName>
</protein>